<dbReference type="InterPro" id="IPR009597">
    <property type="entry name" value="DUF1206"/>
</dbReference>
<keyword evidence="1" id="KW-0812">Transmembrane</keyword>
<dbReference type="Pfam" id="PF06724">
    <property type="entry name" value="DUF1206"/>
    <property type="match status" value="3"/>
</dbReference>
<feature type="transmembrane region" description="Helical" evidence="1">
    <location>
        <begin position="100"/>
        <end position="122"/>
    </location>
</feature>
<gene>
    <name evidence="3" type="ORF">ACFQV2_37985</name>
</gene>
<reference evidence="4" key="1">
    <citation type="journal article" date="2019" name="Int. J. Syst. Evol. Microbiol.">
        <title>The Global Catalogue of Microorganisms (GCM) 10K type strain sequencing project: providing services to taxonomists for standard genome sequencing and annotation.</title>
        <authorList>
            <consortium name="The Broad Institute Genomics Platform"/>
            <consortium name="The Broad Institute Genome Sequencing Center for Infectious Disease"/>
            <person name="Wu L."/>
            <person name="Ma J."/>
        </authorList>
    </citation>
    <scope>NUCLEOTIDE SEQUENCE [LARGE SCALE GENOMIC DNA]</scope>
    <source>
        <strain evidence="4">JCM 17695</strain>
    </source>
</reference>
<evidence type="ECO:0000313" key="3">
    <source>
        <dbReference type="EMBL" id="MFC7618305.1"/>
    </source>
</evidence>
<feature type="transmembrane region" description="Helical" evidence="1">
    <location>
        <begin position="60"/>
        <end position="88"/>
    </location>
</feature>
<evidence type="ECO:0000256" key="1">
    <source>
        <dbReference type="SAM" id="Phobius"/>
    </source>
</evidence>
<sequence>MDTEQVARPVQVLGKAGMVCYGLVYVVVAYLAVQVALGARRGAADQTGALAEIAAGPGVVVMWVLAVGLFAFGLWQGLEAAVGFTWITKKRKRVRKRLGAVIRGGTGISLGIAAVRIASGGGAGSGDKKQRELTARLMDLPAGPFIVGVIAAVVIGVGVAGVVSGVRGSFMRDLDPSDLPTGTRTWVERIGRFGYIAKGVAITIIGGLLAAAALTADPGEAGGLDAALRTVAGQPYGLVLMGIMAIGFAAFGVYCFAAARAHRT</sequence>
<evidence type="ECO:0000313" key="4">
    <source>
        <dbReference type="Proteomes" id="UP001596512"/>
    </source>
</evidence>
<keyword evidence="4" id="KW-1185">Reference proteome</keyword>
<proteinExistence type="predicted"/>
<organism evidence="3 4">
    <name type="scientific">Actinokineospora soli</name>
    <dbReference type="NCBI Taxonomy" id="1048753"/>
    <lineage>
        <taxon>Bacteria</taxon>
        <taxon>Bacillati</taxon>
        <taxon>Actinomycetota</taxon>
        <taxon>Actinomycetes</taxon>
        <taxon>Pseudonocardiales</taxon>
        <taxon>Pseudonocardiaceae</taxon>
        <taxon>Actinokineospora</taxon>
    </lineage>
</organism>
<dbReference type="Proteomes" id="UP001596512">
    <property type="component" value="Unassembled WGS sequence"/>
</dbReference>
<feature type="transmembrane region" description="Helical" evidence="1">
    <location>
        <begin position="142"/>
        <end position="163"/>
    </location>
</feature>
<name>A0ABW2TWM6_9PSEU</name>
<feature type="domain" description="DUF1206" evidence="2">
    <location>
        <begin position="98"/>
        <end position="167"/>
    </location>
</feature>
<accession>A0ABW2TWM6</accession>
<feature type="transmembrane region" description="Helical" evidence="1">
    <location>
        <begin position="236"/>
        <end position="259"/>
    </location>
</feature>
<feature type="domain" description="DUF1206" evidence="2">
    <location>
        <begin position="193"/>
        <end position="260"/>
    </location>
</feature>
<feature type="transmembrane region" description="Helical" evidence="1">
    <location>
        <begin position="12"/>
        <end position="33"/>
    </location>
</feature>
<protein>
    <submittedName>
        <fullName evidence="3">DUF1206 domain-containing protein</fullName>
    </submittedName>
</protein>
<feature type="domain" description="DUF1206" evidence="2">
    <location>
        <begin position="16"/>
        <end position="82"/>
    </location>
</feature>
<feature type="transmembrane region" description="Helical" evidence="1">
    <location>
        <begin position="193"/>
        <end position="216"/>
    </location>
</feature>
<keyword evidence="1" id="KW-0472">Membrane</keyword>
<evidence type="ECO:0000259" key="2">
    <source>
        <dbReference type="Pfam" id="PF06724"/>
    </source>
</evidence>
<dbReference type="EMBL" id="JBHTEY010000004">
    <property type="protein sequence ID" value="MFC7618305.1"/>
    <property type="molecule type" value="Genomic_DNA"/>
</dbReference>
<comment type="caution">
    <text evidence="3">The sequence shown here is derived from an EMBL/GenBank/DDBJ whole genome shotgun (WGS) entry which is preliminary data.</text>
</comment>
<keyword evidence="1" id="KW-1133">Transmembrane helix</keyword>